<sequence>MLEPVLIFSKCLFKQDLTLVQLEDIIRSGFT</sequence>
<dbReference type="EMBL" id="GBRH01263905">
    <property type="protein sequence ID" value="JAD33990.1"/>
    <property type="molecule type" value="Transcribed_RNA"/>
</dbReference>
<reference evidence="1" key="1">
    <citation type="submission" date="2014-09" db="EMBL/GenBank/DDBJ databases">
        <authorList>
            <person name="Magalhaes I.L.F."/>
            <person name="Oliveira U."/>
            <person name="Santos F.R."/>
            <person name="Vidigal T.H.D.A."/>
            <person name="Brescovit A.D."/>
            <person name="Santos A.J."/>
        </authorList>
    </citation>
    <scope>NUCLEOTIDE SEQUENCE</scope>
    <source>
        <tissue evidence="1">Shoot tissue taken approximately 20 cm above the soil surface</tissue>
    </source>
</reference>
<name>A0A0A8ZB65_ARUDO</name>
<organism evidence="1">
    <name type="scientific">Arundo donax</name>
    <name type="common">Giant reed</name>
    <name type="synonym">Donax arundinaceus</name>
    <dbReference type="NCBI Taxonomy" id="35708"/>
    <lineage>
        <taxon>Eukaryota</taxon>
        <taxon>Viridiplantae</taxon>
        <taxon>Streptophyta</taxon>
        <taxon>Embryophyta</taxon>
        <taxon>Tracheophyta</taxon>
        <taxon>Spermatophyta</taxon>
        <taxon>Magnoliopsida</taxon>
        <taxon>Liliopsida</taxon>
        <taxon>Poales</taxon>
        <taxon>Poaceae</taxon>
        <taxon>PACMAD clade</taxon>
        <taxon>Arundinoideae</taxon>
        <taxon>Arundineae</taxon>
        <taxon>Arundo</taxon>
    </lineage>
</organism>
<evidence type="ECO:0000313" key="1">
    <source>
        <dbReference type="EMBL" id="JAD33990.1"/>
    </source>
</evidence>
<accession>A0A0A8ZB65</accession>
<protein>
    <submittedName>
        <fullName evidence="1">Uncharacterized protein</fullName>
    </submittedName>
</protein>
<dbReference type="AlphaFoldDB" id="A0A0A8ZB65"/>
<proteinExistence type="predicted"/>
<reference evidence="1" key="2">
    <citation type="journal article" date="2015" name="Data Brief">
        <title>Shoot transcriptome of the giant reed, Arundo donax.</title>
        <authorList>
            <person name="Barrero R.A."/>
            <person name="Guerrero F.D."/>
            <person name="Moolhuijzen P."/>
            <person name="Goolsby J.A."/>
            <person name="Tidwell J."/>
            <person name="Bellgard S.E."/>
            <person name="Bellgard M.I."/>
        </authorList>
    </citation>
    <scope>NUCLEOTIDE SEQUENCE</scope>
    <source>
        <tissue evidence="1">Shoot tissue taken approximately 20 cm above the soil surface</tissue>
    </source>
</reference>